<dbReference type="AlphaFoldDB" id="A0A9D3ZS13"/>
<protein>
    <submittedName>
        <fullName evidence="1">Uncharacterized protein</fullName>
    </submittedName>
</protein>
<organism evidence="1 2">
    <name type="scientific">Gossypium stocksii</name>
    <dbReference type="NCBI Taxonomy" id="47602"/>
    <lineage>
        <taxon>Eukaryota</taxon>
        <taxon>Viridiplantae</taxon>
        <taxon>Streptophyta</taxon>
        <taxon>Embryophyta</taxon>
        <taxon>Tracheophyta</taxon>
        <taxon>Spermatophyta</taxon>
        <taxon>Magnoliopsida</taxon>
        <taxon>eudicotyledons</taxon>
        <taxon>Gunneridae</taxon>
        <taxon>Pentapetalae</taxon>
        <taxon>rosids</taxon>
        <taxon>malvids</taxon>
        <taxon>Malvales</taxon>
        <taxon>Malvaceae</taxon>
        <taxon>Malvoideae</taxon>
        <taxon>Gossypium</taxon>
    </lineage>
</organism>
<accession>A0A9D3ZS13</accession>
<dbReference type="EMBL" id="JAIQCV010000009">
    <property type="protein sequence ID" value="KAH1063504.1"/>
    <property type="molecule type" value="Genomic_DNA"/>
</dbReference>
<sequence length="84" mass="9732">MSGCDKLERISPFVALVGNGQPFAYAPPSLPIESSTKWWEWLEWDDDPNFKNVLQPLWKDESYMFDVVEEKDKEVGGRIVQKRG</sequence>
<reference evidence="1 2" key="1">
    <citation type="journal article" date="2021" name="Plant Biotechnol. J.">
        <title>Multi-omics assisted identification of the key and species-specific regulatory components of drought-tolerant mechanisms in Gossypium stocksii.</title>
        <authorList>
            <person name="Yu D."/>
            <person name="Ke L."/>
            <person name="Zhang D."/>
            <person name="Wu Y."/>
            <person name="Sun Y."/>
            <person name="Mei J."/>
            <person name="Sun J."/>
            <person name="Sun Y."/>
        </authorList>
    </citation>
    <scope>NUCLEOTIDE SEQUENCE [LARGE SCALE GENOMIC DNA]</scope>
    <source>
        <strain evidence="2">cv. E1</strain>
        <tissue evidence="1">Leaf</tissue>
    </source>
</reference>
<comment type="caution">
    <text evidence="1">The sequence shown here is derived from an EMBL/GenBank/DDBJ whole genome shotgun (WGS) entry which is preliminary data.</text>
</comment>
<name>A0A9D3ZS13_9ROSI</name>
<proteinExistence type="predicted"/>
<dbReference type="Proteomes" id="UP000828251">
    <property type="component" value="Unassembled WGS sequence"/>
</dbReference>
<evidence type="ECO:0000313" key="2">
    <source>
        <dbReference type="Proteomes" id="UP000828251"/>
    </source>
</evidence>
<gene>
    <name evidence="1" type="ORF">J1N35_028491</name>
</gene>
<evidence type="ECO:0000313" key="1">
    <source>
        <dbReference type="EMBL" id="KAH1063504.1"/>
    </source>
</evidence>
<dbReference type="OrthoDB" id="978508at2759"/>
<keyword evidence="2" id="KW-1185">Reference proteome</keyword>